<dbReference type="Pfam" id="PF12625">
    <property type="entry name" value="Arabinose_bd"/>
    <property type="match status" value="1"/>
</dbReference>
<dbReference type="PRINTS" id="PR00032">
    <property type="entry name" value="HTHARAC"/>
</dbReference>
<dbReference type="EMBL" id="WHUV01000002">
    <property type="protein sequence ID" value="MQA54370.1"/>
    <property type="molecule type" value="Genomic_DNA"/>
</dbReference>
<evidence type="ECO:0000256" key="1">
    <source>
        <dbReference type="ARBA" id="ARBA00023015"/>
    </source>
</evidence>
<name>A0A7X1PNG2_9PSED</name>
<dbReference type="InterPro" id="IPR009057">
    <property type="entry name" value="Homeodomain-like_sf"/>
</dbReference>
<feature type="domain" description="HTH araC/xylS-type" evidence="4">
    <location>
        <begin position="250"/>
        <end position="349"/>
    </location>
</feature>
<protein>
    <submittedName>
        <fullName evidence="5">Helix-turn-helix domain-containing protein</fullName>
    </submittedName>
</protein>
<dbReference type="InterPro" id="IPR020449">
    <property type="entry name" value="Tscrpt_reg_AraC-type_HTH"/>
</dbReference>
<comment type="caution">
    <text evidence="5">The sequence shown here is derived from an EMBL/GenBank/DDBJ whole genome shotgun (WGS) entry which is preliminary data.</text>
</comment>
<keyword evidence="2" id="KW-0238">DNA-binding</keyword>
<dbReference type="SUPFAM" id="SSF46689">
    <property type="entry name" value="Homeodomain-like"/>
    <property type="match status" value="1"/>
</dbReference>
<keyword evidence="1" id="KW-0805">Transcription regulation</keyword>
<dbReference type="GO" id="GO:0005829">
    <property type="term" value="C:cytosol"/>
    <property type="evidence" value="ECO:0007669"/>
    <property type="project" value="TreeGrafter"/>
</dbReference>
<dbReference type="GO" id="GO:0000976">
    <property type="term" value="F:transcription cis-regulatory region binding"/>
    <property type="evidence" value="ECO:0007669"/>
    <property type="project" value="TreeGrafter"/>
</dbReference>
<dbReference type="PROSITE" id="PS01124">
    <property type="entry name" value="HTH_ARAC_FAMILY_2"/>
    <property type="match status" value="1"/>
</dbReference>
<evidence type="ECO:0000256" key="2">
    <source>
        <dbReference type="ARBA" id="ARBA00023125"/>
    </source>
</evidence>
<reference evidence="5 6" key="1">
    <citation type="submission" date="2019-10" db="EMBL/GenBank/DDBJ databases">
        <title>Pseudomonas dajingensis sp. nov., isolated from the profound head ulcers of farmed Murray cod (Maccullochella peelii peelii).</title>
        <authorList>
            <person name="Liu Y."/>
        </authorList>
    </citation>
    <scope>NUCLEOTIDE SEQUENCE [LARGE SCALE GENOMIC DNA]</scope>
    <source>
        <strain evidence="5 6">MC042</strain>
    </source>
</reference>
<dbReference type="GO" id="GO:0003700">
    <property type="term" value="F:DNA-binding transcription factor activity"/>
    <property type="evidence" value="ECO:0007669"/>
    <property type="project" value="InterPro"/>
</dbReference>
<gene>
    <name evidence="5" type="ORF">GDH07_13725</name>
</gene>
<dbReference type="SMART" id="SM00342">
    <property type="entry name" value="HTH_ARAC"/>
    <property type="match status" value="1"/>
</dbReference>
<dbReference type="AlphaFoldDB" id="A0A7X1PNG2"/>
<keyword evidence="3" id="KW-0804">Transcription</keyword>
<dbReference type="Gene3D" id="1.10.10.60">
    <property type="entry name" value="Homeodomain-like"/>
    <property type="match status" value="1"/>
</dbReference>
<evidence type="ECO:0000313" key="6">
    <source>
        <dbReference type="Proteomes" id="UP000486534"/>
    </source>
</evidence>
<dbReference type="Pfam" id="PF12833">
    <property type="entry name" value="HTH_18"/>
    <property type="match status" value="1"/>
</dbReference>
<proteinExistence type="predicted"/>
<sequence>MPMILRCLYITIWKHWPDLHAMTSFNTHDIARLAKVATLCGFDMDALLAEIGVFASACSGSDGSWDAEALGRLYAAGLKLSLQDHFPFVLGELFLFDRIPEADIFLATSATLQEALSILCYLPFLLQPDTLIWTEVHGDELHIFSELQQSGLRLANPGFIETVFVVIWRLIRQVAPFSDIKSLCFRHESLQSATHYSRQFGSAPIFAASFNRLTLASDCLLQPLCGASPGLHAQARLLLEKRVQRQGLRGRLEQVVEVMVKQHPATSLLDVCERLGLEPRSLQRRLKEEGVTFNEVHARSRFYMARLLLSDPGIDIESIAEKLGFADRHSFSRSFSKWAGISPSRYRIQG</sequence>
<dbReference type="InterPro" id="IPR018060">
    <property type="entry name" value="HTH_AraC"/>
</dbReference>
<evidence type="ECO:0000256" key="3">
    <source>
        <dbReference type="ARBA" id="ARBA00023163"/>
    </source>
</evidence>
<dbReference type="PANTHER" id="PTHR47894">
    <property type="entry name" value="HTH-TYPE TRANSCRIPTIONAL REGULATOR GADX"/>
    <property type="match status" value="1"/>
</dbReference>
<organism evidence="5 6">
    <name type="scientific">Pseudomonas piscis</name>
    <dbReference type="NCBI Taxonomy" id="2614538"/>
    <lineage>
        <taxon>Bacteria</taxon>
        <taxon>Pseudomonadati</taxon>
        <taxon>Pseudomonadota</taxon>
        <taxon>Gammaproteobacteria</taxon>
        <taxon>Pseudomonadales</taxon>
        <taxon>Pseudomonadaceae</taxon>
        <taxon>Pseudomonas</taxon>
    </lineage>
</organism>
<evidence type="ECO:0000259" key="4">
    <source>
        <dbReference type="PROSITE" id="PS01124"/>
    </source>
</evidence>
<dbReference type="InterPro" id="IPR032687">
    <property type="entry name" value="AraC-type_N"/>
</dbReference>
<dbReference type="PANTHER" id="PTHR47894:SF4">
    <property type="entry name" value="HTH-TYPE TRANSCRIPTIONAL REGULATOR GADX"/>
    <property type="match status" value="1"/>
</dbReference>
<dbReference type="Proteomes" id="UP000486534">
    <property type="component" value="Unassembled WGS sequence"/>
</dbReference>
<accession>A0A7X1PNG2</accession>
<evidence type="ECO:0000313" key="5">
    <source>
        <dbReference type="EMBL" id="MQA54370.1"/>
    </source>
</evidence>